<organism evidence="4">
    <name type="scientific">Thermorudis sp</name>
    <dbReference type="NCBI Taxonomy" id="1969470"/>
    <lineage>
        <taxon>Bacteria</taxon>
        <taxon>Pseudomonadati</taxon>
        <taxon>Thermomicrobiota</taxon>
        <taxon>Thermomicrobia</taxon>
        <taxon>Thermomicrobia incertae sedis</taxon>
        <taxon>Thermorudis</taxon>
    </lineage>
</organism>
<feature type="region of interest" description="Disordered" evidence="2">
    <location>
        <begin position="1"/>
        <end position="51"/>
    </location>
</feature>
<reference evidence="4" key="1">
    <citation type="journal article" date="2020" name="mSystems">
        <title>Genome- and Community-Level Interaction Insights into Carbon Utilization and Element Cycling Functions of Hydrothermarchaeota in Hydrothermal Sediment.</title>
        <authorList>
            <person name="Zhou Z."/>
            <person name="Liu Y."/>
            <person name="Xu W."/>
            <person name="Pan J."/>
            <person name="Luo Z.H."/>
            <person name="Li M."/>
        </authorList>
    </citation>
    <scope>NUCLEOTIDE SEQUENCE [LARGE SCALE GENOMIC DNA]</scope>
    <source>
        <strain evidence="4">SpSt-192</strain>
    </source>
</reference>
<dbReference type="EMBL" id="DSID01000476">
    <property type="protein sequence ID" value="HEX70851.1"/>
    <property type="molecule type" value="Genomic_DNA"/>
</dbReference>
<dbReference type="InterPro" id="IPR010172">
    <property type="entry name" value="CRISPR-assoc_prot_TM1791"/>
</dbReference>
<feature type="domain" description="CRISPR type III-associated protein" evidence="3">
    <location>
        <begin position="141"/>
        <end position="309"/>
    </location>
</feature>
<evidence type="ECO:0000259" key="3">
    <source>
        <dbReference type="Pfam" id="PF03787"/>
    </source>
</evidence>
<dbReference type="Pfam" id="PF03787">
    <property type="entry name" value="RAMPs"/>
    <property type="match status" value="1"/>
</dbReference>
<keyword evidence="1" id="KW-0051">Antiviral defense</keyword>
<dbReference type="AlphaFoldDB" id="A0A7C2WB43"/>
<feature type="compositionally biased region" description="Basic and acidic residues" evidence="2">
    <location>
        <begin position="36"/>
        <end position="48"/>
    </location>
</feature>
<comment type="caution">
    <text evidence="4">The sequence shown here is derived from an EMBL/GenBank/DDBJ whole genome shotgun (WGS) entry which is preliminary data.</text>
</comment>
<dbReference type="NCBIfam" id="TIGR01898">
    <property type="entry name" value="cas_TM1791_cmr6"/>
    <property type="match status" value="1"/>
</dbReference>
<dbReference type="InterPro" id="IPR005537">
    <property type="entry name" value="RAMP_III_fam"/>
</dbReference>
<evidence type="ECO:0000313" key="4">
    <source>
        <dbReference type="EMBL" id="HEX70851.1"/>
    </source>
</evidence>
<accession>A0A7C2WB43</accession>
<sequence length="317" mass="34600">MPRPSSTRRASDEHATPAPWPTTGGKPDRPSGQQRPESRGPRDLERPPLPHSTVDAWERLRSSGQLVNPSLLFDRYAVLGAVRDNGSRPALRVEHLKAVQVAMRSLAAQELARAYQARWRAMVRAAGAEPFTLPLRARLVTGLGSGGPLEIGFRFDRLGFPILPGSGVKGVARAYAELVEKRDESDPDFLAVFGRTPKKGESQDVAQAGQLVFFDAIPIEGLELALDVMTPHYPDYYQGKEPWPTPWQNPVPITFLTVAPGTTFAFAVGLRQGVTDPQRRLRALAETWLRQGLAELGFGAKTTSGYGRFVADGGRGS</sequence>
<dbReference type="PANTHER" id="PTHR39965:SF1">
    <property type="entry name" value="CRISPR SYSTEM CMR SUBUNIT CMR6"/>
    <property type="match status" value="1"/>
</dbReference>
<dbReference type="PANTHER" id="PTHR39965">
    <property type="entry name" value="CRISPR SYSTEM CMR SUBUNIT CMR6"/>
    <property type="match status" value="1"/>
</dbReference>
<protein>
    <submittedName>
        <fullName evidence="4">Type III-B CRISPR module RAMP protein Cmr6</fullName>
    </submittedName>
</protein>
<proteinExistence type="predicted"/>
<name>A0A7C2WB43_9BACT</name>
<dbReference type="GO" id="GO:0051607">
    <property type="term" value="P:defense response to virus"/>
    <property type="evidence" value="ECO:0007669"/>
    <property type="project" value="UniProtKB-KW"/>
</dbReference>
<evidence type="ECO:0000256" key="1">
    <source>
        <dbReference type="ARBA" id="ARBA00023118"/>
    </source>
</evidence>
<gene>
    <name evidence="4" type="primary">cmr6</name>
    <name evidence="4" type="ORF">ENP13_06365</name>
</gene>
<evidence type="ECO:0000256" key="2">
    <source>
        <dbReference type="SAM" id="MobiDB-lite"/>
    </source>
</evidence>